<dbReference type="PROSITE" id="PS50928">
    <property type="entry name" value="ABC_TM1"/>
    <property type="match status" value="1"/>
</dbReference>
<dbReference type="InterPro" id="IPR050366">
    <property type="entry name" value="BP-dependent_transpt_permease"/>
</dbReference>
<evidence type="ECO:0000256" key="6">
    <source>
        <dbReference type="ARBA" id="ARBA00023136"/>
    </source>
</evidence>
<dbReference type="GO" id="GO:0005886">
    <property type="term" value="C:plasma membrane"/>
    <property type="evidence" value="ECO:0007669"/>
    <property type="project" value="UniProtKB-SubCell"/>
</dbReference>
<keyword evidence="2 7" id="KW-0813">Transport</keyword>
<feature type="transmembrane region" description="Helical" evidence="7">
    <location>
        <begin position="124"/>
        <end position="150"/>
    </location>
</feature>
<accession>A0A2Y9C607</accession>
<evidence type="ECO:0000313" key="10">
    <source>
        <dbReference type="Proteomes" id="UP000245845"/>
    </source>
</evidence>
<keyword evidence="5 7" id="KW-1133">Transmembrane helix</keyword>
<feature type="transmembrane region" description="Helical" evidence="7">
    <location>
        <begin position="242"/>
        <end position="263"/>
    </location>
</feature>
<dbReference type="PANTHER" id="PTHR43386:SF1">
    <property type="entry name" value="D,D-DIPEPTIDE TRANSPORT SYSTEM PERMEASE PROTEIN DDPC-RELATED"/>
    <property type="match status" value="1"/>
</dbReference>
<keyword evidence="3" id="KW-1003">Cell membrane</keyword>
<reference evidence="9 10" key="1">
    <citation type="submission" date="2018-05" db="EMBL/GenBank/DDBJ databases">
        <title>The Hungate 1000. A catalogue of reference genomes from the rumen microbiome.</title>
        <authorList>
            <person name="Kelly W."/>
        </authorList>
    </citation>
    <scope>NUCLEOTIDE SEQUENCE [LARGE SCALE GENOMIC DNA]</scope>
    <source>
        <strain evidence="9 10">NLAE-zl-C242</strain>
    </source>
</reference>
<proteinExistence type="inferred from homology"/>
<feature type="transmembrane region" description="Helical" evidence="7">
    <location>
        <begin position="200"/>
        <end position="221"/>
    </location>
</feature>
<feature type="domain" description="ABC transmembrane type-1" evidence="8">
    <location>
        <begin position="79"/>
        <end position="264"/>
    </location>
</feature>
<organism evidence="9 10">
    <name type="scientific">Faecalicatena orotica</name>
    <dbReference type="NCBI Taxonomy" id="1544"/>
    <lineage>
        <taxon>Bacteria</taxon>
        <taxon>Bacillati</taxon>
        <taxon>Bacillota</taxon>
        <taxon>Clostridia</taxon>
        <taxon>Lachnospirales</taxon>
        <taxon>Lachnospiraceae</taxon>
        <taxon>Faecalicatena</taxon>
    </lineage>
</organism>
<evidence type="ECO:0000256" key="3">
    <source>
        <dbReference type="ARBA" id="ARBA00022475"/>
    </source>
</evidence>
<dbReference type="InterPro" id="IPR035906">
    <property type="entry name" value="MetI-like_sf"/>
</dbReference>
<protein>
    <submittedName>
        <fullName evidence="9">Peptide/nickel transport system permease protein</fullName>
    </submittedName>
</protein>
<feature type="transmembrane region" description="Helical" evidence="7">
    <location>
        <begin position="75"/>
        <end position="103"/>
    </location>
</feature>
<dbReference type="InterPro" id="IPR000515">
    <property type="entry name" value="MetI-like"/>
</dbReference>
<keyword evidence="4 7" id="KW-0812">Transmembrane</keyword>
<dbReference type="AlphaFoldDB" id="A0A2Y9C607"/>
<evidence type="ECO:0000256" key="7">
    <source>
        <dbReference type="RuleBase" id="RU363032"/>
    </source>
</evidence>
<comment type="similarity">
    <text evidence="7">Belongs to the binding-protein-dependent transport system permease family.</text>
</comment>
<evidence type="ECO:0000259" key="8">
    <source>
        <dbReference type="PROSITE" id="PS50928"/>
    </source>
</evidence>
<dbReference type="OrthoDB" id="9797852at2"/>
<keyword evidence="6 7" id="KW-0472">Membrane</keyword>
<dbReference type="SUPFAM" id="SSF161098">
    <property type="entry name" value="MetI-like"/>
    <property type="match status" value="1"/>
</dbReference>
<name>A0A2Y9C607_9FIRM</name>
<dbReference type="EMBL" id="QGDL01000011">
    <property type="protein sequence ID" value="PWJ27746.1"/>
    <property type="molecule type" value="Genomic_DNA"/>
</dbReference>
<keyword evidence="10" id="KW-1185">Reference proteome</keyword>
<comment type="subcellular location">
    <subcellularLocation>
        <location evidence="1 7">Cell membrane</location>
        <topology evidence="1 7">Multi-pass membrane protein</topology>
    </subcellularLocation>
</comment>
<dbReference type="Gene3D" id="1.10.3720.10">
    <property type="entry name" value="MetI-like"/>
    <property type="match status" value="1"/>
</dbReference>
<feature type="transmembrane region" description="Helical" evidence="7">
    <location>
        <begin position="12"/>
        <end position="35"/>
    </location>
</feature>
<dbReference type="RefSeq" id="WP_109732553.1">
    <property type="nucleotide sequence ID" value="NZ_BAAACK010000005.1"/>
</dbReference>
<dbReference type="PANTHER" id="PTHR43386">
    <property type="entry name" value="OLIGOPEPTIDE TRANSPORT SYSTEM PERMEASE PROTEIN APPC"/>
    <property type="match status" value="1"/>
</dbReference>
<gene>
    <name evidence="9" type="ORF">A8806_111183</name>
</gene>
<evidence type="ECO:0000256" key="5">
    <source>
        <dbReference type="ARBA" id="ARBA00022989"/>
    </source>
</evidence>
<sequence>MMKTIKKYFFRDIPSAMGTVISLGILLFMIIGPFVTKFDPLTVDMGAKLVKPGSAHIFGTDEMGRDIFSRLAYGAWYSMGTALAVVLLAALAGIIIGGIAGYVGGWFDNLVMRICDVFLSFPQVFLAMIIAAAIGAGIGPTIFALAVSWWPNYARMVRGMVIVIKEKLYVESAKSIGMHPLRIIFTIIIPQTMSMVIPQITMGIGNALIAASGFSFIGLGAQMPTPEWGAMISQGSRFIFNAPYYVIIPGIFIFLAVLGFSLLGDSLQEATNPELKNL</sequence>
<dbReference type="CDD" id="cd06261">
    <property type="entry name" value="TM_PBP2"/>
    <property type="match status" value="1"/>
</dbReference>
<evidence type="ECO:0000256" key="2">
    <source>
        <dbReference type="ARBA" id="ARBA00022448"/>
    </source>
</evidence>
<evidence type="ECO:0000256" key="1">
    <source>
        <dbReference type="ARBA" id="ARBA00004651"/>
    </source>
</evidence>
<dbReference type="Pfam" id="PF00528">
    <property type="entry name" value="BPD_transp_1"/>
    <property type="match status" value="1"/>
</dbReference>
<dbReference type="Proteomes" id="UP000245845">
    <property type="component" value="Unassembled WGS sequence"/>
</dbReference>
<dbReference type="GO" id="GO:0055085">
    <property type="term" value="P:transmembrane transport"/>
    <property type="evidence" value="ECO:0007669"/>
    <property type="project" value="InterPro"/>
</dbReference>
<evidence type="ECO:0000313" key="9">
    <source>
        <dbReference type="EMBL" id="PWJ27746.1"/>
    </source>
</evidence>
<evidence type="ECO:0000256" key="4">
    <source>
        <dbReference type="ARBA" id="ARBA00022692"/>
    </source>
</evidence>
<comment type="caution">
    <text evidence="9">The sequence shown here is derived from an EMBL/GenBank/DDBJ whole genome shotgun (WGS) entry which is preliminary data.</text>
</comment>